<evidence type="ECO:0000256" key="10">
    <source>
        <dbReference type="ARBA" id="ARBA00030775"/>
    </source>
</evidence>
<evidence type="ECO:0000256" key="1">
    <source>
        <dbReference type="ARBA" id="ARBA00004377"/>
    </source>
</evidence>
<evidence type="ECO:0000256" key="5">
    <source>
        <dbReference type="ARBA" id="ARBA00022519"/>
    </source>
</evidence>
<keyword evidence="5" id="KW-0997">Cell inner membrane</keyword>
<comment type="similarity">
    <text evidence="9">Belongs to the GSP H family.</text>
</comment>
<dbReference type="GO" id="GO:0005886">
    <property type="term" value="C:plasma membrane"/>
    <property type="evidence" value="ECO:0007669"/>
    <property type="project" value="UniProtKB-SubCell"/>
</dbReference>
<dbReference type="NCBIfam" id="TIGR02532">
    <property type="entry name" value="IV_pilin_GFxxxE"/>
    <property type="match status" value="1"/>
</dbReference>
<evidence type="ECO:0000256" key="3">
    <source>
        <dbReference type="ARBA" id="ARBA00022475"/>
    </source>
</evidence>
<dbReference type="RefSeq" id="WP_017356379.1">
    <property type="nucleotide sequence ID" value="NZ_SRYW01000023.1"/>
</dbReference>
<evidence type="ECO:0000256" key="9">
    <source>
        <dbReference type="ARBA" id="ARBA00025772"/>
    </source>
</evidence>
<dbReference type="OrthoDB" id="6120962at2"/>
<dbReference type="InterPro" id="IPR022346">
    <property type="entry name" value="T2SS_GspH"/>
</dbReference>
<dbReference type="InterPro" id="IPR045584">
    <property type="entry name" value="Pilin-like"/>
</dbReference>
<comment type="caution">
    <text evidence="12">The sequence shown here is derived from an EMBL/GenBank/DDBJ whole genome shotgun (WGS) entry which is preliminary data.</text>
</comment>
<keyword evidence="8" id="KW-0472">Membrane</keyword>
<evidence type="ECO:0000256" key="6">
    <source>
        <dbReference type="ARBA" id="ARBA00022692"/>
    </source>
</evidence>
<protein>
    <recommendedName>
        <fullName evidence="2">Type II secretion system protein H</fullName>
    </recommendedName>
    <alternativeName>
        <fullName evidence="10">General secretion pathway protein H</fullName>
    </alternativeName>
</protein>
<evidence type="ECO:0000256" key="4">
    <source>
        <dbReference type="ARBA" id="ARBA00022481"/>
    </source>
</evidence>
<feature type="domain" description="General secretion pathway GspH" evidence="11">
    <location>
        <begin position="49"/>
        <end position="161"/>
    </location>
</feature>
<dbReference type="GO" id="GO:0015628">
    <property type="term" value="P:protein secretion by the type II secretion system"/>
    <property type="evidence" value="ECO:0007669"/>
    <property type="project" value="InterPro"/>
</dbReference>
<dbReference type="InterPro" id="IPR012902">
    <property type="entry name" value="N_methyl_site"/>
</dbReference>
<keyword evidence="4" id="KW-0488">Methylation</keyword>
<dbReference type="Pfam" id="PF07963">
    <property type="entry name" value="N_methyl"/>
    <property type="match status" value="1"/>
</dbReference>
<evidence type="ECO:0000259" key="11">
    <source>
        <dbReference type="Pfam" id="PF12019"/>
    </source>
</evidence>
<evidence type="ECO:0000256" key="2">
    <source>
        <dbReference type="ARBA" id="ARBA00021549"/>
    </source>
</evidence>
<evidence type="ECO:0000313" key="13">
    <source>
        <dbReference type="Proteomes" id="UP000306631"/>
    </source>
</evidence>
<keyword evidence="7" id="KW-1133">Transmembrane helix</keyword>
<dbReference type="Proteomes" id="UP000306631">
    <property type="component" value="Unassembled WGS sequence"/>
</dbReference>
<evidence type="ECO:0000256" key="8">
    <source>
        <dbReference type="ARBA" id="ARBA00023136"/>
    </source>
</evidence>
<accession>A0A4S2CSN5</accession>
<dbReference type="SUPFAM" id="SSF54523">
    <property type="entry name" value="Pili subunits"/>
    <property type="match status" value="1"/>
</dbReference>
<dbReference type="AlphaFoldDB" id="A0A4S2CSN5"/>
<proteinExistence type="inferred from homology"/>
<evidence type="ECO:0000256" key="7">
    <source>
        <dbReference type="ARBA" id="ARBA00022989"/>
    </source>
</evidence>
<organism evidence="12 13">
    <name type="scientific">Stenotrophomonas maltophilia</name>
    <name type="common">Pseudomonas maltophilia</name>
    <name type="synonym">Xanthomonas maltophilia</name>
    <dbReference type="NCBI Taxonomy" id="40324"/>
    <lineage>
        <taxon>Bacteria</taxon>
        <taxon>Pseudomonadati</taxon>
        <taxon>Pseudomonadota</taxon>
        <taxon>Gammaproteobacteria</taxon>
        <taxon>Lysobacterales</taxon>
        <taxon>Lysobacteraceae</taxon>
        <taxon>Stenotrophomonas</taxon>
        <taxon>Stenotrophomonas maltophilia group</taxon>
    </lineage>
</organism>
<keyword evidence="6" id="KW-0812">Transmembrane</keyword>
<sequence length="171" mass="17802">MSSRRSNGFTLVELLTTVAVIAILSAIAYPSFQGVMRSNRIATASSEASGLIALARSEAIRNKRGGGVCGSATGTSCDGSWDKGMLAWADVDGGGTFSDGEVVLRFMAVNTAVSAVGPDAAAIAFDGRGRRRSADQQEIDLQPDSCNGQPLRRRLTVNASGQLSTLKENCS</sequence>
<reference evidence="12 13" key="1">
    <citation type="submission" date="2019-04" db="EMBL/GenBank/DDBJ databases">
        <title>Microbes associate with the intestines of laboratory mice.</title>
        <authorList>
            <person name="Navarre W."/>
            <person name="Wong E."/>
            <person name="Huang K."/>
            <person name="Tropini C."/>
            <person name="Ng K."/>
            <person name="Yu B."/>
        </authorList>
    </citation>
    <scope>NUCLEOTIDE SEQUENCE [LARGE SCALE GENOMIC DNA]</scope>
    <source>
        <strain evidence="12 13">NM62_B4-13</strain>
    </source>
</reference>
<name>A0A4S2CSN5_STEMA</name>
<evidence type="ECO:0000313" key="12">
    <source>
        <dbReference type="EMBL" id="TGY31809.1"/>
    </source>
</evidence>
<dbReference type="EMBL" id="SRYW01000023">
    <property type="protein sequence ID" value="TGY31809.1"/>
    <property type="molecule type" value="Genomic_DNA"/>
</dbReference>
<comment type="subcellular location">
    <subcellularLocation>
        <location evidence="1">Cell inner membrane</location>
        <topology evidence="1">Single-pass membrane protein</topology>
    </subcellularLocation>
</comment>
<dbReference type="GO" id="GO:0015627">
    <property type="term" value="C:type II protein secretion system complex"/>
    <property type="evidence" value="ECO:0007669"/>
    <property type="project" value="InterPro"/>
</dbReference>
<gene>
    <name evidence="12" type="ORF">E5352_18245</name>
</gene>
<dbReference type="Gene3D" id="3.55.40.10">
    <property type="entry name" value="minor pseudopilin epsh domain"/>
    <property type="match status" value="1"/>
</dbReference>
<dbReference type="Pfam" id="PF12019">
    <property type="entry name" value="GspH"/>
    <property type="match status" value="1"/>
</dbReference>
<keyword evidence="3" id="KW-1003">Cell membrane</keyword>